<comment type="caution">
    <text evidence="3">The sequence shown here is derived from an EMBL/GenBank/DDBJ whole genome shotgun (WGS) entry which is preliminary data.</text>
</comment>
<keyword evidence="1" id="KW-1133">Transmembrane helix</keyword>
<reference evidence="2 7" key="4">
    <citation type="submission" date="2019-07" db="EMBL/GenBank/DDBJ databases">
        <title>Whole genome shotgun sequence of Flavobacterium glycines NBRC 105008.</title>
        <authorList>
            <person name="Hosoyama A."/>
            <person name="Uohara A."/>
            <person name="Ohji S."/>
            <person name="Ichikawa N."/>
        </authorList>
    </citation>
    <scope>NUCLEOTIDE SEQUENCE [LARGE SCALE GENOMIC DNA]</scope>
    <source>
        <strain evidence="2 7">NBRC 105008</strain>
    </source>
</reference>
<sequence>MATSNTGKTLIALASGAAIGAVLGILFAPDKGDKTRQKIKDGYKDLEKGMKTKLVNAKVDLEHTYEEMLSNMSYKTEDVITFLEKKLADLKEKNAKLHKN</sequence>
<name>A0A1B9DNX0_9FLAO</name>
<protein>
    <submittedName>
        <fullName evidence="4">YtxH-like protein</fullName>
    </submittedName>
</protein>
<reference evidence="5" key="1">
    <citation type="submission" date="2016-03" db="EMBL/GenBank/DDBJ databases">
        <title>Draft genome sequence of Paenibacillus glacialis DSM 22343.</title>
        <authorList>
            <person name="Shin S.-K."/>
            <person name="Yi H."/>
        </authorList>
    </citation>
    <scope>NUCLEOTIDE SEQUENCE [LARGE SCALE GENOMIC DNA]</scope>
    <source>
        <strain evidence="5">NBRC 105008</strain>
    </source>
</reference>
<dbReference type="AlphaFoldDB" id="A0A1B9DNX0"/>
<dbReference type="EMBL" id="BJVF01000001">
    <property type="protein sequence ID" value="GEL10389.1"/>
    <property type="molecule type" value="Genomic_DNA"/>
</dbReference>
<reference evidence="3" key="2">
    <citation type="submission" date="2016-03" db="EMBL/GenBank/DDBJ databases">
        <authorList>
            <person name="Ploux O."/>
        </authorList>
    </citation>
    <scope>NUCLEOTIDE SEQUENCE</scope>
    <source>
        <strain evidence="3">NBRC 105008</strain>
    </source>
</reference>
<dbReference type="RefSeq" id="WP_066327876.1">
    <property type="nucleotide sequence ID" value="NZ_BJVF01000001.1"/>
</dbReference>
<dbReference type="Pfam" id="PF12732">
    <property type="entry name" value="YtxH"/>
    <property type="match status" value="1"/>
</dbReference>
<evidence type="ECO:0000256" key="1">
    <source>
        <dbReference type="SAM" id="Phobius"/>
    </source>
</evidence>
<dbReference type="Proteomes" id="UP000093226">
    <property type="component" value="Unassembled WGS sequence"/>
</dbReference>
<keyword evidence="1" id="KW-0472">Membrane</keyword>
<dbReference type="STRING" id="551990.SAMN05192550_0577"/>
<keyword evidence="6" id="KW-1185">Reference proteome</keyword>
<gene>
    <name evidence="3" type="ORF">FBGL_09000</name>
    <name evidence="2" type="ORF">FGL01_11280</name>
    <name evidence="4" type="ORF">SAMN05192550_0577</name>
</gene>
<evidence type="ECO:0000313" key="7">
    <source>
        <dbReference type="Proteomes" id="UP000321579"/>
    </source>
</evidence>
<dbReference type="Proteomes" id="UP000321579">
    <property type="component" value="Unassembled WGS sequence"/>
</dbReference>
<evidence type="ECO:0000313" key="4">
    <source>
        <dbReference type="EMBL" id="SDI70097.1"/>
    </source>
</evidence>
<dbReference type="Proteomes" id="UP000182367">
    <property type="component" value="Unassembled WGS sequence"/>
</dbReference>
<dbReference type="EMBL" id="LVEO01000018">
    <property type="protein sequence ID" value="OCB71371.1"/>
    <property type="molecule type" value="Genomic_DNA"/>
</dbReference>
<organism evidence="3 5">
    <name type="scientific">Flavobacterium glycines</name>
    <dbReference type="NCBI Taxonomy" id="551990"/>
    <lineage>
        <taxon>Bacteria</taxon>
        <taxon>Pseudomonadati</taxon>
        <taxon>Bacteroidota</taxon>
        <taxon>Flavobacteriia</taxon>
        <taxon>Flavobacteriales</taxon>
        <taxon>Flavobacteriaceae</taxon>
        <taxon>Flavobacterium</taxon>
    </lineage>
</organism>
<evidence type="ECO:0000313" key="6">
    <source>
        <dbReference type="Proteomes" id="UP000182367"/>
    </source>
</evidence>
<feature type="transmembrane region" description="Helical" evidence="1">
    <location>
        <begin position="6"/>
        <end position="28"/>
    </location>
</feature>
<proteinExistence type="predicted"/>
<evidence type="ECO:0000313" key="2">
    <source>
        <dbReference type="EMBL" id="GEL10389.1"/>
    </source>
</evidence>
<dbReference type="OrthoDB" id="598035at2"/>
<dbReference type="EMBL" id="FNEO01000001">
    <property type="protein sequence ID" value="SDI70097.1"/>
    <property type="molecule type" value="Genomic_DNA"/>
</dbReference>
<evidence type="ECO:0000313" key="3">
    <source>
        <dbReference type="EMBL" id="OCB71371.1"/>
    </source>
</evidence>
<keyword evidence="1" id="KW-0812">Transmembrane</keyword>
<dbReference type="InterPro" id="IPR024623">
    <property type="entry name" value="YtxH"/>
</dbReference>
<accession>A0A1B9DNX0</accession>
<evidence type="ECO:0000313" key="5">
    <source>
        <dbReference type="Proteomes" id="UP000093226"/>
    </source>
</evidence>
<reference evidence="4 6" key="3">
    <citation type="submission" date="2016-10" db="EMBL/GenBank/DDBJ databases">
        <authorList>
            <person name="Varghese N."/>
            <person name="Submissions S."/>
        </authorList>
    </citation>
    <scope>NUCLEOTIDE SEQUENCE [LARGE SCALE GENOMIC DNA]</scope>
    <source>
        <strain evidence="4 6">Gm-149</strain>
    </source>
</reference>